<dbReference type="GO" id="GO:0005313">
    <property type="term" value="F:L-glutamate transmembrane transporter activity"/>
    <property type="evidence" value="ECO:0007669"/>
    <property type="project" value="TreeGrafter"/>
</dbReference>
<dbReference type="OrthoDB" id="438545at2759"/>
<keyword evidence="5 10" id="KW-0812">Transmembrane</keyword>
<evidence type="ECO:0000256" key="10">
    <source>
        <dbReference type="SAM" id="Phobius"/>
    </source>
</evidence>
<dbReference type="PANTHER" id="PTHR22950">
    <property type="entry name" value="AMINO ACID TRANSPORTER"/>
    <property type="match status" value="1"/>
</dbReference>
<feature type="transmembrane region" description="Helical" evidence="10">
    <location>
        <begin position="96"/>
        <end position="121"/>
    </location>
</feature>
<feature type="domain" description="Amino acid transporter transmembrane" evidence="11">
    <location>
        <begin position="66"/>
        <end position="518"/>
    </location>
</feature>
<evidence type="ECO:0000256" key="9">
    <source>
        <dbReference type="SAM" id="MobiDB-lite"/>
    </source>
</evidence>
<feature type="transmembrane region" description="Helical" evidence="10">
    <location>
        <begin position="184"/>
        <end position="205"/>
    </location>
</feature>
<feature type="transmembrane region" description="Helical" evidence="10">
    <location>
        <begin position="321"/>
        <end position="341"/>
    </location>
</feature>
<evidence type="ECO:0000256" key="6">
    <source>
        <dbReference type="ARBA" id="ARBA00022970"/>
    </source>
</evidence>
<protein>
    <recommendedName>
        <fullName evidence="11">Amino acid transporter transmembrane domain-containing protein</fullName>
    </recommendedName>
</protein>
<feature type="transmembrane region" description="Helical" evidence="10">
    <location>
        <begin position="68"/>
        <end position="90"/>
    </location>
</feature>
<gene>
    <name evidence="12" type="ORF">LY90DRAFT_464663</name>
</gene>
<dbReference type="AlphaFoldDB" id="A0A1Y2A162"/>
<dbReference type="Pfam" id="PF01490">
    <property type="entry name" value="Aa_trans"/>
    <property type="match status" value="1"/>
</dbReference>
<dbReference type="PANTHER" id="PTHR22950:SF678">
    <property type="entry name" value="VACUOLAR AMINO ACID TRANSPORTER 5-RELATED"/>
    <property type="match status" value="1"/>
</dbReference>
<keyword evidence="6" id="KW-0029">Amino-acid transport</keyword>
<feature type="transmembrane region" description="Helical" evidence="10">
    <location>
        <begin position="499"/>
        <end position="520"/>
    </location>
</feature>
<dbReference type="GO" id="GO:0005302">
    <property type="term" value="F:L-tyrosine transmembrane transporter activity"/>
    <property type="evidence" value="ECO:0007669"/>
    <property type="project" value="TreeGrafter"/>
</dbReference>
<keyword evidence="4" id="KW-0926">Vacuole</keyword>
<evidence type="ECO:0000256" key="3">
    <source>
        <dbReference type="ARBA" id="ARBA00022448"/>
    </source>
</evidence>
<sequence>MKQYQTFSSNSRDLRESSSQTSQSSENSYVSFSENGLVNGSLKREHSSLSLSSLEHVIIRDAGYNGTLFSSVLTICSTIFGSGMLTIPYAMATIGLVNGIIAIIFFGFMSFTTLTLLGECAKSVGGRHVSFFSLSSLTYPRLSIIFDLAVGIKCFGVSISYLVIVGELLPKVILGFFPNISKDSVLLTNLFWITLCMLVVIPLSFQKSLNSLRYASTVSLIAVNYITFLVAYFFFKGMKPVKTIDDGSNPPSFLALNVTDEISSPSHNQIEYFKWSIDFFRVLPIFVFSYTCHQNLLTVFNEMKITSRHTDNRFKKTRLTTFISILIAISVYMTVGITGYLTYGNTTKSNIISMYPPSNKLVLGGQSLMALMVCISYALQCHPARKSFGNIINYIRTSKKRNGYDDGEESPLLRNNDENDENLQTQSMELSNLMHNSITSVLLTISYIIACSVKDLGVVLSVVGATGSTTICFILPGLLYYKIKKNERGDQKSTLIMKLALIISGTGVLLMINSLFFIFFKK</sequence>
<dbReference type="STRING" id="1754190.A0A1Y2A162"/>
<evidence type="ECO:0000256" key="5">
    <source>
        <dbReference type="ARBA" id="ARBA00022692"/>
    </source>
</evidence>
<feature type="transmembrane region" description="Helical" evidence="10">
    <location>
        <begin position="279"/>
        <end position="300"/>
    </location>
</feature>
<dbReference type="GO" id="GO:0015194">
    <property type="term" value="F:L-serine transmembrane transporter activity"/>
    <property type="evidence" value="ECO:0007669"/>
    <property type="project" value="TreeGrafter"/>
</dbReference>
<evidence type="ECO:0000256" key="8">
    <source>
        <dbReference type="ARBA" id="ARBA00023136"/>
    </source>
</evidence>
<comment type="similarity">
    <text evidence="2">Belongs to the amino acid/polyamine transporter 2 family.</text>
</comment>
<feature type="compositionally biased region" description="Low complexity" evidence="9">
    <location>
        <begin position="17"/>
        <end position="28"/>
    </location>
</feature>
<comment type="caution">
    <text evidence="12">The sequence shown here is derived from an EMBL/GenBank/DDBJ whole genome shotgun (WGS) entry which is preliminary data.</text>
</comment>
<proteinExistence type="inferred from homology"/>
<feature type="transmembrane region" description="Helical" evidence="10">
    <location>
        <begin position="456"/>
        <end position="479"/>
    </location>
</feature>
<reference evidence="12 13" key="1">
    <citation type="submission" date="2016-08" db="EMBL/GenBank/DDBJ databases">
        <title>A Parts List for Fungal Cellulosomes Revealed by Comparative Genomics.</title>
        <authorList>
            <consortium name="DOE Joint Genome Institute"/>
            <person name="Haitjema C.H."/>
            <person name="Gilmore S.P."/>
            <person name="Henske J.K."/>
            <person name="Solomon K.V."/>
            <person name="De Groot R."/>
            <person name="Kuo A."/>
            <person name="Mondo S.J."/>
            <person name="Salamov A.A."/>
            <person name="Labutti K."/>
            <person name="Zhao Z."/>
            <person name="Chiniquy J."/>
            <person name="Barry K."/>
            <person name="Brewer H.M."/>
            <person name="Purvine S.O."/>
            <person name="Wright A.T."/>
            <person name="Boxma B."/>
            <person name="Van Alen T."/>
            <person name="Hackstein J.H."/>
            <person name="Baker S.E."/>
            <person name="Grigoriev I.V."/>
            <person name="O'Malley M.A."/>
        </authorList>
    </citation>
    <scope>NUCLEOTIDE SEQUENCE [LARGE SCALE GENOMIC DNA]</scope>
    <source>
        <strain evidence="12 13">G1</strain>
    </source>
</reference>
<dbReference type="GO" id="GO:0000329">
    <property type="term" value="C:fungal-type vacuole membrane"/>
    <property type="evidence" value="ECO:0007669"/>
    <property type="project" value="TreeGrafter"/>
</dbReference>
<dbReference type="InterPro" id="IPR013057">
    <property type="entry name" value="AA_transpt_TM"/>
</dbReference>
<evidence type="ECO:0000313" key="12">
    <source>
        <dbReference type="EMBL" id="ORY16194.1"/>
    </source>
</evidence>
<keyword evidence="13" id="KW-1185">Reference proteome</keyword>
<name>A0A1Y2A162_9FUNG</name>
<dbReference type="GO" id="GO:0005290">
    <property type="term" value="F:L-histidine transmembrane transporter activity"/>
    <property type="evidence" value="ECO:0007669"/>
    <property type="project" value="TreeGrafter"/>
</dbReference>
<dbReference type="EMBL" id="MCOG01000334">
    <property type="protein sequence ID" value="ORY16194.1"/>
    <property type="molecule type" value="Genomic_DNA"/>
</dbReference>
<feature type="transmembrane region" description="Helical" evidence="10">
    <location>
        <begin position="361"/>
        <end position="379"/>
    </location>
</feature>
<dbReference type="GO" id="GO:0061459">
    <property type="term" value="F:L-arginine transmembrane transporter activity"/>
    <property type="evidence" value="ECO:0007669"/>
    <property type="project" value="TreeGrafter"/>
</dbReference>
<accession>A0A1Y2A162</accession>
<dbReference type="Proteomes" id="UP000193920">
    <property type="component" value="Unassembled WGS sequence"/>
</dbReference>
<dbReference type="GO" id="GO:0015189">
    <property type="term" value="F:L-lysine transmembrane transporter activity"/>
    <property type="evidence" value="ECO:0007669"/>
    <property type="project" value="TreeGrafter"/>
</dbReference>
<evidence type="ECO:0000313" key="13">
    <source>
        <dbReference type="Proteomes" id="UP000193920"/>
    </source>
</evidence>
<feature type="region of interest" description="Disordered" evidence="9">
    <location>
        <begin position="1"/>
        <end position="28"/>
    </location>
</feature>
<comment type="subcellular location">
    <subcellularLocation>
        <location evidence="1">Vacuole membrane</location>
        <topology evidence="1">Multi-pass membrane protein</topology>
    </subcellularLocation>
</comment>
<feature type="transmembrane region" description="Helical" evidence="10">
    <location>
        <begin position="142"/>
        <end position="164"/>
    </location>
</feature>
<organism evidence="12 13">
    <name type="scientific">Neocallimastix californiae</name>
    <dbReference type="NCBI Taxonomy" id="1754190"/>
    <lineage>
        <taxon>Eukaryota</taxon>
        <taxon>Fungi</taxon>
        <taxon>Fungi incertae sedis</taxon>
        <taxon>Chytridiomycota</taxon>
        <taxon>Chytridiomycota incertae sedis</taxon>
        <taxon>Neocallimastigomycetes</taxon>
        <taxon>Neocallimastigales</taxon>
        <taxon>Neocallimastigaceae</taxon>
        <taxon>Neocallimastix</taxon>
    </lineage>
</organism>
<evidence type="ECO:0000256" key="2">
    <source>
        <dbReference type="ARBA" id="ARBA00008066"/>
    </source>
</evidence>
<feature type="transmembrane region" description="Helical" evidence="10">
    <location>
        <begin position="217"/>
        <end position="235"/>
    </location>
</feature>
<evidence type="ECO:0000256" key="1">
    <source>
        <dbReference type="ARBA" id="ARBA00004128"/>
    </source>
</evidence>
<keyword evidence="7 10" id="KW-1133">Transmembrane helix</keyword>
<evidence type="ECO:0000256" key="7">
    <source>
        <dbReference type="ARBA" id="ARBA00022989"/>
    </source>
</evidence>
<keyword evidence="8 10" id="KW-0472">Membrane</keyword>
<evidence type="ECO:0000259" key="11">
    <source>
        <dbReference type="Pfam" id="PF01490"/>
    </source>
</evidence>
<keyword evidence="3" id="KW-0813">Transport</keyword>
<evidence type="ECO:0000256" key="4">
    <source>
        <dbReference type="ARBA" id="ARBA00022554"/>
    </source>
</evidence>